<dbReference type="SMART" id="SM00278">
    <property type="entry name" value="HhH1"/>
    <property type="match status" value="2"/>
</dbReference>
<keyword evidence="4" id="KW-0238">DNA-binding</keyword>
<dbReference type="EMBL" id="SMKI01000902">
    <property type="protein sequence ID" value="TDC59336.1"/>
    <property type="molecule type" value="Genomic_DNA"/>
</dbReference>
<evidence type="ECO:0000259" key="3">
    <source>
        <dbReference type="SMART" id="SM00278"/>
    </source>
</evidence>
<dbReference type="PANTHER" id="PTHR21180">
    <property type="entry name" value="ENDONUCLEASE/EXONUCLEASE/PHOSPHATASE FAMILY DOMAIN-CONTAINING PROTEIN 1"/>
    <property type="match status" value="1"/>
</dbReference>
<dbReference type="PANTHER" id="PTHR21180:SF32">
    <property type="entry name" value="ENDONUCLEASE_EXONUCLEASE_PHOSPHATASE FAMILY DOMAIN-CONTAINING PROTEIN 1"/>
    <property type="match status" value="1"/>
</dbReference>
<comment type="caution">
    <text evidence="4">The sequence shown here is derived from an EMBL/GenBank/DDBJ whole genome shotgun (WGS) entry which is preliminary data.</text>
</comment>
<dbReference type="GO" id="GO:0015627">
    <property type="term" value="C:type II protein secretion system complex"/>
    <property type="evidence" value="ECO:0007669"/>
    <property type="project" value="TreeGrafter"/>
</dbReference>
<dbReference type="InterPro" id="IPR003583">
    <property type="entry name" value="Hlx-hairpin-Hlx_DNA-bd_motif"/>
</dbReference>
<dbReference type="GO" id="GO:0006281">
    <property type="term" value="P:DNA repair"/>
    <property type="evidence" value="ECO:0007669"/>
    <property type="project" value="InterPro"/>
</dbReference>
<proteinExistence type="predicted"/>
<reference evidence="4 5" key="1">
    <citation type="submission" date="2019-03" db="EMBL/GenBank/DDBJ databases">
        <title>Draft genome sequences of novel Actinobacteria.</title>
        <authorList>
            <person name="Sahin N."/>
            <person name="Ay H."/>
            <person name="Saygin H."/>
        </authorList>
    </citation>
    <scope>NUCLEOTIDE SEQUENCE [LARGE SCALE GENOMIC DNA]</scope>
    <source>
        <strain evidence="4 5">DSM 41900</strain>
    </source>
</reference>
<protein>
    <submittedName>
        <fullName evidence="4">ComEA family DNA-binding protein</fullName>
    </submittedName>
</protein>
<feature type="non-terminal residue" evidence="4">
    <location>
        <position position="1"/>
    </location>
</feature>
<dbReference type="GO" id="GO:0015628">
    <property type="term" value="P:protein secretion by the type II secretion system"/>
    <property type="evidence" value="ECO:0007669"/>
    <property type="project" value="TreeGrafter"/>
</dbReference>
<dbReference type="AlphaFoldDB" id="A0A4R4SA32"/>
<name>A0A4R4SA32_9ACTN</name>
<feature type="domain" description="Helix-hairpin-helix DNA-binding motif class 1" evidence="3">
    <location>
        <begin position="224"/>
        <end position="243"/>
    </location>
</feature>
<feature type="transmembrane region" description="Helical" evidence="2">
    <location>
        <begin position="41"/>
        <end position="60"/>
    </location>
</feature>
<evidence type="ECO:0000313" key="5">
    <source>
        <dbReference type="Proteomes" id="UP000295345"/>
    </source>
</evidence>
<dbReference type="NCBIfam" id="TIGR00426">
    <property type="entry name" value="competence protein ComEA helix-hairpin-helix repeat region"/>
    <property type="match status" value="1"/>
</dbReference>
<dbReference type="InterPro" id="IPR051675">
    <property type="entry name" value="Endo/Exo/Phosphatase_dom_1"/>
</dbReference>
<sequence length="245" mass="24490">SPPAVDSPSAGSPAWRRARLAMGERWPVWLRGRCGLEPRTLAALGVLLLVAAGFAVHHFWTGRPQAVTVATSNPPAAPTDLPTDVPPDSPAASAGASAGAPSPSAAAPLVVDVAGEVAEPGIYSLPAGSRVADAIEAAGGSAPGTDTDALNRARPLVDGEQILVGAPPSAGPAPPPAPAPAAGGRISINTATSEQLQELPGVGPVLAGNIIGYRESNGAFTTIEQLGEVSGIGDRRLADLRDRVT</sequence>
<dbReference type="Pfam" id="PF10531">
    <property type="entry name" value="SLBB"/>
    <property type="match status" value="1"/>
</dbReference>
<evidence type="ECO:0000313" key="4">
    <source>
        <dbReference type="EMBL" id="TDC59336.1"/>
    </source>
</evidence>
<keyword evidence="2" id="KW-1133">Transmembrane helix</keyword>
<dbReference type="Gene3D" id="1.10.150.320">
    <property type="entry name" value="Photosystem II 12 kDa extrinsic protein"/>
    <property type="match status" value="1"/>
</dbReference>
<dbReference type="Gene3D" id="3.10.560.10">
    <property type="entry name" value="Outer membrane lipoprotein wza domain like"/>
    <property type="match status" value="1"/>
</dbReference>
<dbReference type="SUPFAM" id="SSF47781">
    <property type="entry name" value="RuvA domain 2-like"/>
    <property type="match status" value="1"/>
</dbReference>
<keyword evidence="2" id="KW-0812">Transmembrane</keyword>
<evidence type="ECO:0000256" key="2">
    <source>
        <dbReference type="SAM" id="Phobius"/>
    </source>
</evidence>
<dbReference type="InterPro" id="IPR019554">
    <property type="entry name" value="Soluble_ligand-bd"/>
</dbReference>
<dbReference type="InterPro" id="IPR004509">
    <property type="entry name" value="Competence_ComEA_HhH"/>
</dbReference>
<accession>A0A4R4SA32</accession>
<dbReference type="OrthoDB" id="9758724at2"/>
<evidence type="ECO:0000256" key="1">
    <source>
        <dbReference type="SAM" id="MobiDB-lite"/>
    </source>
</evidence>
<dbReference type="InterPro" id="IPR010994">
    <property type="entry name" value="RuvA_2-like"/>
</dbReference>
<keyword evidence="5" id="KW-1185">Reference proteome</keyword>
<dbReference type="Proteomes" id="UP000295345">
    <property type="component" value="Unassembled WGS sequence"/>
</dbReference>
<feature type="compositionally biased region" description="Low complexity" evidence="1">
    <location>
        <begin position="90"/>
        <end position="104"/>
    </location>
</feature>
<dbReference type="Pfam" id="PF12836">
    <property type="entry name" value="HHH_3"/>
    <property type="match status" value="1"/>
</dbReference>
<feature type="region of interest" description="Disordered" evidence="1">
    <location>
        <begin position="70"/>
        <end position="104"/>
    </location>
</feature>
<keyword evidence="2" id="KW-0472">Membrane</keyword>
<feature type="non-terminal residue" evidence="4">
    <location>
        <position position="245"/>
    </location>
</feature>
<feature type="domain" description="Helix-hairpin-helix DNA-binding motif class 1" evidence="3">
    <location>
        <begin position="194"/>
        <end position="213"/>
    </location>
</feature>
<dbReference type="GO" id="GO:0003677">
    <property type="term" value="F:DNA binding"/>
    <property type="evidence" value="ECO:0007669"/>
    <property type="project" value="UniProtKB-KW"/>
</dbReference>
<gene>
    <name evidence="4" type="ORF">E1283_36720</name>
</gene>
<organism evidence="4 5">
    <name type="scientific">Streptomyces hainanensis</name>
    <dbReference type="NCBI Taxonomy" id="402648"/>
    <lineage>
        <taxon>Bacteria</taxon>
        <taxon>Bacillati</taxon>
        <taxon>Actinomycetota</taxon>
        <taxon>Actinomycetes</taxon>
        <taxon>Kitasatosporales</taxon>
        <taxon>Streptomycetaceae</taxon>
        <taxon>Streptomyces</taxon>
    </lineage>
</organism>